<dbReference type="AlphaFoldDB" id="A0A6N7VHE7"/>
<dbReference type="Gene3D" id="2.60.40.4070">
    <property type="match status" value="1"/>
</dbReference>
<reference evidence="1 2" key="1">
    <citation type="submission" date="2019-08" db="EMBL/GenBank/DDBJ databases">
        <title>In-depth cultivation of the pig gut microbiome towards novel bacterial diversity and tailored functional studies.</title>
        <authorList>
            <person name="Wylensek D."/>
            <person name="Hitch T.C.A."/>
            <person name="Clavel T."/>
        </authorList>
    </citation>
    <scope>NUCLEOTIDE SEQUENCE [LARGE SCALE GENOMIC DNA]</scope>
    <source>
        <strain evidence="1 2">WCA-389-WT-5B</strain>
    </source>
</reference>
<gene>
    <name evidence="1" type="ORF">FX155_00070</name>
</gene>
<name>A0A6N7VHE7_ACIFE</name>
<dbReference type="RefSeq" id="WP_154487236.1">
    <property type="nucleotide sequence ID" value="NZ_VULN01000001.1"/>
</dbReference>
<dbReference type="InterPro" id="IPR014469">
    <property type="entry name" value="DUF2271"/>
</dbReference>
<dbReference type="PROSITE" id="PS51257">
    <property type="entry name" value="PROKAR_LIPOPROTEIN"/>
    <property type="match status" value="1"/>
</dbReference>
<dbReference type="EMBL" id="VULN01000001">
    <property type="protein sequence ID" value="MSS81024.1"/>
    <property type="molecule type" value="Genomic_DNA"/>
</dbReference>
<accession>A0A6N7VHE7</accession>
<dbReference type="OrthoDB" id="358935at2"/>
<evidence type="ECO:0000313" key="1">
    <source>
        <dbReference type="EMBL" id="MSS81024.1"/>
    </source>
</evidence>
<sequence>MKRNLMGLFLSGLVAVGLLTGCGSEKKAPAPAAPAQTEAKGPLTLEYTFNKKEGKGTSQMAAWIEDKDGKLVRTLFATRYTTQKGYKKQALPQWVKKSGLAQLDKAKVDAFTKATPQSGKVTAGWDGKDDNGKSVPDGTYKLVVEATLYQDSDALWTGTFQKGGKEQTLDMKESLTKEPEKKENKDLITGVKAVYRP</sequence>
<dbReference type="Proteomes" id="UP000441455">
    <property type="component" value="Unassembled WGS sequence"/>
</dbReference>
<organism evidence="1 2">
    <name type="scientific">Acidaminococcus fermentans</name>
    <dbReference type="NCBI Taxonomy" id="905"/>
    <lineage>
        <taxon>Bacteria</taxon>
        <taxon>Bacillati</taxon>
        <taxon>Bacillota</taxon>
        <taxon>Negativicutes</taxon>
        <taxon>Acidaminococcales</taxon>
        <taxon>Acidaminococcaceae</taxon>
        <taxon>Acidaminococcus</taxon>
    </lineage>
</organism>
<dbReference type="Pfam" id="PF10029">
    <property type="entry name" value="DUF2271"/>
    <property type="match status" value="1"/>
</dbReference>
<comment type="caution">
    <text evidence="1">The sequence shown here is derived from an EMBL/GenBank/DDBJ whole genome shotgun (WGS) entry which is preliminary data.</text>
</comment>
<evidence type="ECO:0000313" key="2">
    <source>
        <dbReference type="Proteomes" id="UP000441455"/>
    </source>
</evidence>
<protein>
    <submittedName>
        <fullName evidence="1">DUF2271 domain-containing protein</fullName>
    </submittedName>
</protein>
<proteinExistence type="predicted"/>